<protein>
    <submittedName>
        <fullName evidence="2">Uncharacterized protein</fullName>
    </submittedName>
</protein>
<feature type="transmembrane region" description="Helical" evidence="1">
    <location>
        <begin position="153"/>
        <end position="185"/>
    </location>
</feature>
<keyword evidence="3" id="KW-1185">Reference proteome</keyword>
<feature type="transmembrane region" description="Helical" evidence="1">
    <location>
        <begin position="105"/>
        <end position="132"/>
    </location>
</feature>
<dbReference type="KEGG" id="amaq:GO499_02415"/>
<reference evidence="2 3" key="1">
    <citation type="submission" date="2019-12" db="EMBL/GenBank/DDBJ databases">
        <title>Complete genome sequence of Algicella marina strain 9Alg 56(T) isolated from the red alga Tichocarpus crinitus.</title>
        <authorList>
            <person name="Kim S.-G."/>
            <person name="Nedashkovskaya O.I."/>
        </authorList>
    </citation>
    <scope>NUCLEOTIDE SEQUENCE [LARGE SCALE GENOMIC DNA]</scope>
    <source>
        <strain evidence="2 3">9Alg 56</strain>
    </source>
</reference>
<keyword evidence="1" id="KW-1133">Transmembrane helix</keyword>
<organism evidence="2 3">
    <name type="scientific">Algicella marina</name>
    <dbReference type="NCBI Taxonomy" id="2683284"/>
    <lineage>
        <taxon>Bacteria</taxon>
        <taxon>Pseudomonadati</taxon>
        <taxon>Pseudomonadota</taxon>
        <taxon>Alphaproteobacteria</taxon>
        <taxon>Rhodobacterales</taxon>
        <taxon>Paracoccaceae</taxon>
        <taxon>Algicella</taxon>
    </lineage>
</organism>
<evidence type="ECO:0000256" key="1">
    <source>
        <dbReference type="SAM" id="Phobius"/>
    </source>
</evidence>
<dbReference type="RefSeq" id="WP_161860689.1">
    <property type="nucleotide sequence ID" value="NZ_CP046620.1"/>
</dbReference>
<sequence length="210" mass="22630">MSGSWAEISDERRGLFLFLGVLPILNGLFDTLSYAATLALTQRGLRAGWGAVLYGLADFAVAALLFLALGATLVVVIAGMNVLSGVVLLDLVQVIGGLTDWRQYWWLYAMVFSTLLPTCVHFLIAALSLSAIVSQDKRLVIWGWIGRREADNLAAIGGALALGLLWFLAVALPVAAIGLLIWFGFGWLEWAAEGYLHWLARIALAVGGLD</sequence>
<dbReference type="EMBL" id="CP046620">
    <property type="protein sequence ID" value="QHQ34118.1"/>
    <property type="molecule type" value="Genomic_DNA"/>
</dbReference>
<proteinExistence type="predicted"/>
<name>A0A6P1SUK1_9RHOB</name>
<feature type="transmembrane region" description="Helical" evidence="1">
    <location>
        <begin position="51"/>
        <end position="75"/>
    </location>
</feature>
<dbReference type="AlphaFoldDB" id="A0A6P1SUK1"/>
<accession>A0A6P1SUK1</accession>
<keyword evidence="1" id="KW-0812">Transmembrane</keyword>
<keyword evidence="1" id="KW-0472">Membrane</keyword>
<gene>
    <name evidence="2" type="ORF">GO499_02415</name>
</gene>
<dbReference type="Proteomes" id="UP000464495">
    <property type="component" value="Chromosome"/>
</dbReference>
<evidence type="ECO:0000313" key="3">
    <source>
        <dbReference type="Proteomes" id="UP000464495"/>
    </source>
</evidence>
<feature type="transmembrane region" description="Helical" evidence="1">
    <location>
        <begin position="82"/>
        <end position="99"/>
    </location>
</feature>
<evidence type="ECO:0000313" key="2">
    <source>
        <dbReference type="EMBL" id="QHQ34118.1"/>
    </source>
</evidence>